<feature type="transmembrane region" description="Helical" evidence="1">
    <location>
        <begin position="12"/>
        <end position="37"/>
    </location>
</feature>
<name>A0ABS0ESK6_9BURK</name>
<proteinExistence type="predicted"/>
<evidence type="ECO:0000256" key="1">
    <source>
        <dbReference type="SAM" id="Phobius"/>
    </source>
</evidence>
<comment type="caution">
    <text evidence="2">The sequence shown here is derived from an EMBL/GenBank/DDBJ whole genome shotgun (WGS) entry which is preliminary data.</text>
</comment>
<feature type="transmembrane region" description="Helical" evidence="1">
    <location>
        <begin position="91"/>
        <end position="115"/>
    </location>
</feature>
<keyword evidence="1" id="KW-1133">Transmembrane helix</keyword>
<dbReference type="EMBL" id="JADOEL010000005">
    <property type="protein sequence ID" value="MBF8177835.1"/>
    <property type="molecule type" value="Genomic_DNA"/>
</dbReference>
<sequence>MKNNEYICGVGGWLTLLIIIFMVLSPLLGFGSLYGMIKDVESLYSGQLLDSKWASFKQETWIIYAISASVSFAAGYRLLKIHKSESVRFAIIANWLVGPIANVAYVISGALLLNLRVTDQIHASIGSIAGSCIVASLWTAYLLRSKRVKNTYHQH</sequence>
<dbReference type="RefSeq" id="WP_195875384.1">
    <property type="nucleotide sequence ID" value="NZ_JADOEL010000005.1"/>
</dbReference>
<feature type="transmembrane region" description="Helical" evidence="1">
    <location>
        <begin position="121"/>
        <end position="143"/>
    </location>
</feature>
<evidence type="ECO:0000313" key="2">
    <source>
        <dbReference type="EMBL" id="MBF8177835.1"/>
    </source>
</evidence>
<feature type="transmembrane region" description="Helical" evidence="1">
    <location>
        <begin position="61"/>
        <end position="79"/>
    </location>
</feature>
<reference evidence="2 3" key="1">
    <citation type="submission" date="2020-11" db="EMBL/GenBank/DDBJ databases">
        <title>WGS of Herminiimonas contaminans strain Marseille-Q4544 isolated from planarians Schmidtea mediterranea.</title>
        <authorList>
            <person name="Kangale L."/>
        </authorList>
    </citation>
    <scope>NUCLEOTIDE SEQUENCE [LARGE SCALE GENOMIC DNA]</scope>
    <source>
        <strain evidence="2 3">Marseille-Q4544</strain>
    </source>
</reference>
<dbReference type="Pfam" id="PF10754">
    <property type="entry name" value="DUF2569"/>
    <property type="match status" value="1"/>
</dbReference>
<accession>A0ABS0ESK6</accession>
<keyword evidence="3" id="KW-1185">Reference proteome</keyword>
<organism evidence="2 3">
    <name type="scientific">Herminiimonas contaminans</name>
    <dbReference type="NCBI Taxonomy" id="1111140"/>
    <lineage>
        <taxon>Bacteria</taxon>
        <taxon>Pseudomonadati</taxon>
        <taxon>Pseudomonadota</taxon>
        <taxon>Betaproteobacteria</taxon>
        <taxon>Burkholderiales</taxon>
        <taxon>Oxalobacteraceae</taxon>
        <taxon>Herminiimonas</taxon>
    </lineage>
</organism>
<dbReference type="InterPro" id="IPR019690">
    <property type="entry name" value="DUF2569"/>
</dbReference>
<protein>
    <submittedName>
        <fullName evidence="2">DUF2569 family protein</fullName>
    </submittedName>
</protein>
<keyword evidence="1" id="KW-0472">Membrane</keyword>
<keyword evidence="1" id="KW-0812">Transmembrane</keyword>
<gene>
    <name evidence="2" type="ORF">IXC47_09095</name>
</gene>
<evidence type="ECO:0000313" key="3">
    <source>
        <dbReference type="Proteomes" id="UP000657372"/>
    </source>
</evidence>
<dbReference type="Proteomes" id="UP000657372">
    <property type="component" value="Unassembled WGS sequence"/>
</dbReference>